<dbReference type="AlphaFoldDB" id="A0A8K0CDX8"/>
<proteinExistence type="predicted"/>
<dbReference type="Gene3D" id="3.30.420.10">
    <property type="entry name" value="Ribonuclease H-like superfamily/Ribonuclease H"/>
    <property type="match status" value="1"/>
</dbReference>
<dbReference type="EMBL" id="VTPC01089916">
    <property type="protein sequence ID" value="KAF2885533.1"/>
    <property type="molecule type" value="Genomic_DNA"/>
</dbReference>
<gene>
    <name evidence="1" type="ORF">ILUMI_20683</name>
</gene>
<evidence type="ECO:0000313" key="2">
    <source>
        <dbReference type="Proteomes" id="UP000801492"/>
    </source>
</evidence>
<comment type="caution">
    <text evidence="1">The sequence shown here is derived from an EMBL/GenBank/DDBJ whole genome shotgun (WGS) entry which is preliminary data.</text>
</comment>
<protein>
    <recommendedName>
        <fullName evidence="3">Tc1-like transposase DDE domain-containing protein</fullName>
    </recommendedName>
</protein>
<dbReference type="GO" id="GO:0003676">
    <property type="term" value="F:nucleic acid binding"/>
    <property type="evidence" value="ECO:0007669"/>
    <property type="project" value="InterPro"/>
</dbReference>
<keyword evidence="2" id="KW-1185">Reference proteome</keyword>
<sequence>MIWPPQSPDCNPIELLWDELDRRVRKTKAANINQLWKNLKVVWESIPAETLEELTSRMPRICQAVINAKRGSFEESRI</sequence>
<name>A0A8K0CDX8_IGNLU</name>
<dbReference type="InterPro" id="IPR036397">
    <property type="entry name" value="RNaseH_sf"/>
</dbReference>
<reference evidence="1" key="1">
    <citation type="submission" date="2019-08" db="EMBL/GenBank/DDBJ databases">
        <title>The genome of the North American firefly Photinus pyralis.</title>
        <authorList>
            <consortium name="Photinus pyralis genome working group"/>
            <person name="Fallon T.R."/>
            <person name="Sander Lower S.E."/>
            <person name="Weng J.-K."/>
        </authorList>
    </citation>
    <scope>NUCLEOTIDE SEQUENCE</scope>
    <source>
        <strain evidence="1">TRF0915ILg1</strain>
        <tissue evidence="1">Whole body</tissue>
    </source>
</reference>
<organism evidence="1 2">
    <name type="scientific">Ignelater luminosus</name>
    <name type="common">Cucubano</name>
    <name type="synonym">Pyrophorus luminosus</name>
    <dbReference type="NCBI Taxonomy" id="2038154"/>
    <lineage>
        <taxon>Eukaryota</taxon>
        <taxon>Metazoa</taxon>
        <taxon>Ecdysozoa</taxon>
        <taxon>Arthropoda</taxon>
        <taxon>Hexapoda</taxon>
        <taxon>Insecta</taxon>
        <taxon>Pterygota</taxon>
        <taxon>Neoptera</taxon>
        <taxon>Endopterygota</taxon>
        <taxon>Coleoptera</taxon>
        <taxon>Polyphaga</taxon>
        <taxon>Elateriformia</taxon>
        <taxon>Elateroidea</taxon>
        <taxon>Elateridae</taxon>
        <taxon>Agrypninae</taxon>
        <taxon>Pyrophorini</taxon>
        <taxon>Ignelater</taxon>
    </lineage>
</organism>
<dbReference type="OrthoDB" id="10002463at2759"/>
<dbReference type="Proteomes" id="UP000801492">
    <property type="component" value="Unassembled WGS sequence"/>
</dbReference>
<evidence type="ECO:0008006" key="3">
    <source>
        <dbReference type="Google" id="ProtNLM"/>
    </source>
</evidence>
<accession>A0A8K0CDX8</accession>
<evidence type="ECO:0000313" key="1">
    <source>
        <dbReference type="EMBL" id="KAF2885533.1"/>
    </source>
</evidence>